<comment type="similarity">
    <text evidence="1">Belongs to the choline/ethanolamine kinase family.</text>
</comment>
<proteinExistence type="inferred from homology"/>
<dbReference type="PANTHER" id="PTHR22603">
    <property type="entry name" value="CHOLINE/ETHANOALAMINE KINASE"/>
    <property type="match status" value="1"/>
</dbReference>
<sequence>MTILARGCTHGCLPDEVKKVLRSVASDLGDSIHDLNTLQVIPLKGAMTNQVYQINWPTTPSATEEGLIRKVLLRVYGEGVELFFNRDDEIRTFECMSNHGQGPRLLGRFAQGRVEEFIHAKTLSAADLRDPHISALIAVKLREFHDLDMHGPRRVLLWDRIRNFLKEAKRLCSKKDAEELQLNTLEEEISVLEKELSTDSQRVGFCHNDLQYGNIMMDEETNSLTIIDYEYASYNPIAYDLANHFCEMAANYHTETPHLLDYSIYPDEEERRRFVTIYLNSAGKQSSDQDQVEELLSDAEKYTLANHLFWGLWGMISNYVNNIEFDYMGYAKQRFQQYWLRKAILLGPAVKIVGVCEAEIPTVLAEKGHTPRSCCHNSSLGDQKA</sequence>
<dbReference type="GO" id="GO:0006646">
    <property type="term" value="P:phosphatidylethanolamine biosynthetic process"/>
    <property type="evidence" value="ECO:0007669"/>
    <property type="project" value="TreeGrafter"/>
</dbReference>
<dbReference type="InterPro" id="IPR011009">
    <property type="entry name" value="Kinase-like_dom_sf"/>
</dbReference>
<keyword evidence="4" id="KW-1185">Reference proteome</keyword>
<dbReference type="AlphaFoldDB" id="A0AAN7KWA1"/>
<dbReference type="EMBL" id="JAXIOK010000004">
    <property type="protein sequence ID" value="KAK4774251.1"/>
    <property type="molecule type" value="Genomic_DNA"/>
</dbReference>
<dbReference type="PANTHER" id="PTHR22603:SF93">
    <property type="entry name" value="RE24176P"/>
    <property type="match status" value="1"/>
</dbReference>
<evidence type="ECO:0000313" key="3">
    <source>
        <dbReference type="EMBL" id="KAK4774251.1"/>
    </source>
</evidence>
<reference evidence="3 4" key="1">
    <citation type="journal article" date="2023" name="Hortic Res">
        <title>Pangenome of water caltrop reveals structural variations and asymmetric subgenome divergence after allopolyploidization.</title>
        <authorList>
            <person name="Zhang X."/>
            <person name="Chen Y."/>
            <person name="Wang L."/>
            <person name="Yuan Y."/>
            <person name="Fang M."/>
            <person name="Shi L."/>
            <person name="Lu R."/>
            <person name="Comes H.P."/>
            <person name="Ma Y."/>
            <person name="Chen Y."/>
            <person name="Huang G."/>
            <person name="Zhou Y."/>
            <person name="Zheng Z."/>
            <person name="Qiu Y."/>
        </authorList>
    </citation>
    <scope>NUCLEOTIDE SEQUENCE [LARGE SCALE GENOMIC DNA]</scope>
    <source>
        <tissue evidence="3">Roots</tissue>
    </source>
</reference>
<accession>A0AAN7KWA1</accession>
<evidence type="ECO:0000256" key="1">
    <source>
        <dbReference type="ARBA" id="ARBA00038211"/>
    </source>
</evidence>
<dbReference type="GO" id="GO:0004103">
    <property type="term" value="F:choline kinase activity"/>
    <property type="evidence" value="ECO:0007669"/>
    <property type="project" value="TreeGrafter"/>
</dbReference>
<protein>
    <recommendedName>
        <fullName evidence="5">Choline kinase 1</fullName>
    </recommendedName>
</protein>
<name>A0AAN7KWA1_9MYRT</name>
<keyword evidence="2" id="KW-0175">Coiled coil</keyword>
<dbReference type="SUPFAM" id="SSF56112">
    <property type="entry name" value="Protein kinase-like (PK-like)"/>
    <property type="match status" value="1"/>
</dbReference>
<comment type="caution">
    <text evidence="3">The sequence shown here is derived from an EMBL/GenBank/DDBJ whole genome shotgun (WGS) entry which is preliminary data.</text>
</comment>
<dbReference type="Pfam" id="PF01633">
    <property type="entry name" value="Choline_kinase"/>
    <property type="match status" value="1"/>
</dbReference>
<organism evidence="3 4">
    <name type="scientific">Trapa incisa</name>
    <dbReference type="NCBI Taxonomy" id="236973"/>
    <lineage>
        <taxon>Eukaryota</taxon>
        <taxon>Viridiplantae</taxon>
        <taxon>Streptophyta</taxon>
        <taxon>Embryophyta</taxon>
        <taxon>Tracheophyta</taxon>
        <taxon>Spermatophyta</taxon>
        <taxon>Magnoliopsida</taxon>
        <taxon>eudicotyledons</taxon>
        <taxon>Gunneridae</taxon>
        <taxon>Pentapetalae</taxon>
        <taxon>rosids</taxon>
        <taxon>malvids</taxon>
        <taxon>Myrtales</taxon>
        <taxon>Lythraceae</taxon>
        <taxon>Trapa</taxon>
    </lineage>
</organism>
<evidence type="ECO:0000313" key="4">
    <source>
        <dbReference type="Proteomes" id="UP001345219"/>
    </source>
</evidence>
<evidence type="ECO:0000256" key="2">
    <source>
        <dbReference type="SAM" id="Coils"/>
    </source>
</evidence>
<gene>
    <name evidence="3" type="ORF">SAY87_029270</name>
</gene>
<dbReference type="GO" id="GO:0004305">
    <property type="term" value="F:ethanolamine kinase activity"/>
    <property type="evidence" value="ECO:0007669"/>
    <property type="project" value="TreeGrafter"/>
</dbReference>
<evidence type="ECO:0008006" key="5">
    <source>
        <dbReference type="Google" id="ProtNLM"/>
    </source>
</evidence>
<dbReference type="Proteomes" id="UP001345219">
    <property type="component" value="Chromosome 22"/>
</dbReference>
<dbReference type="Gene3D" id="3.90.1200.10">
    <property type="match status" value="1"/>
</dbReference>
<dbReference type="GO" id="GO:0005737">
    <property type="term" value="C:cytoplasm"/>
    <property type="evidence" value="ECO:0007669"/>
    <property type="project" value="TreeGrafter"/>
</dbReference>
<dbReference type="Gene3D" id="3.30.200.20">
    <property type="entry name" value="Phosphorylase Kinase, domain 1"/>
    <property type="match status" value="1"/>
</dbReference>
<feature type="coiled-coil region" evidence="2">
    <location>
        <begin position="168"/>
        <end position="202"/>
    </location>
</feature>
<dbReference type="CDD" id="cd05157">
    <property type="entry name" value="ETNK_euk"/>
    <property type="match status" value="1"/>
</dbReference>